<dbReference type="InterPro" id="IPR054059">
    <property type="entry name" value="MORF/ORRM1/DAG-like_MORF"/>
</dbReference>
<gene>
    <name evidence="3" type="ORF">NCGR_LOCUS65826</name>
</gene>
<keyword evidence="4" id="KW-1185">Reference proteome</keyword>
<accession>A0A811SFZ2</accession>
<feature type="domain" description="MORF/ORRM1/DAG-like MORF" evidence="2">
    <location>
        <begin position="47"/>
        <end position="78"/>
    </location>
</feature>
<protein>
    <recommendedName>
        <fullName evidence="2">MORF/ORRM1/DAG-like MORF domain-containing protein</fullName>
    </recommendedName>
</protein>
<dbReference type="AlphaFoldDB" id="A0A811SFZ2"/>
<reference evidence="3" key="1">
    <citation type="submission" date="2020-10" db="EMBL/GenBank/DDBJ databases">
        <authorList>
            <person name="Han B."/>
            <person name="Lu T."/>
            <person name="Zhao Q."/>
            <person name="Huang X."/>
            <person name="Zhao Y."/>
        </authorList>
    </citation>
    <scope>NUCLEOTIDE SEQUENCE</scope>
</reference>
<proteinExistence type="predicted"/>
<dbReference type="EMBL" id="CAJGYO010000282">
    <property type="protein sequence ID" value="CAD6341728.1"/>
    <property type="molecule type" value="Genomic_DNA"/>
</dbReference>
<evidence type="ECO:0000313" key="3">
    <source>
        <dbReference type="EMBL" id="CAD6341728.1"/>
    </source>
</evidence>
<organism evidence="3 4">
    <name type="scientific">Miscanthus lutarioriparius</name>
    <dbReference type="NCBI Taxonomy" id="422564"/>
    <lineage>
        <taxon>Eukaryota</taxon>
        <taxon>Viridiplantae</taxon>
        <taxon>Streptophyta</taxon>
        <taxon>Embryophyta</taxon>
        <taxon>Tracheophyta</taxon>
        <taxon>Spermatophyta</taxon>
        <taxon>Magnoliopsida</taxon>
        <taxon>Liliopsida</taxon>
        <taxon>Poales</taxon>
        <taxon>Poaceae</taxon>
        <taxon>PACMAD clade</taxon>
        <taxon>Panicoideae</taxon>
        <taxon>Andropogonodae</taxon>
        <taxon>Andropogoneae</taxon>
        <taxon>Saccharinae</taxon>
        <taxon>Miscanthus</taxon>
    </lineage>
</organism>
<comment type="caution">
    <text evidence="3">The sequence shown here is derived from an EMBL/GenBank/DDBJ whole genome shotgun (WGS) entry which is preliminary data.</text>
</comment>
<evidence type="ECO:0000313" key="4">
    <source>
        <dbReference type="Proteomes" id="UP000604825"/>
    </source>
</evidence>
<evidence type="ECO:0000259" key="2">
    <source>
        <dbReference type="Pfam" id="PF21864"/>
    </source>
</evidence>
<dbReference type="Proteomes" id="UP000604825">
    <property type="component" value="Unassembled WGS sequence"/>
</dbReference>
<dbReference type="OrthoDB" id="4207594at2759"/>
<feature type="compositionally biased region" description="Basic and acidic residues" evidence="1">
    <location>
        <begin position="11"/>
        <end position="20"/>
    </location>
</feature>
<sequence length="101" mass="11101">MPEVSSVQPDKGNKSEKDNHSLSLSTANLVSISDGASNSSSSSGKNEFWLVRMEKPGVEVLTKAQMVDHYTRILMKALWWIHRLVKILSSYAGIQAGVPTK</sequence>
<dbReference type="Pfam" id="PF21864">
    <property type="entry name" value="MORF_dom"/>
    <property type="match status" value="1"/>
</dbReference>
<feature type="region of interest" description="Disordered" evidence="1">
    <location>
        <begin position="1"/>
        <end position="22"/>
    </location>
</feature>
<evidence type="ECO:0000256" key="1">
    <source>
        <dbReference type="SAM" id="MobiDB-lite"/>
    </source>
</evidence>
<name>A0A811SFZ2_9POAL</name>